<protein>
    <recommendedName>
        <fullName evidence="4">GumN family protein</fullName>
    </recommendedName>
</protein>
<dbReference type="HOGENOM" id="CLU_057525_1_0_5"/>
<dbReference type="RefSeq" id="WP_007206524.1">
    <property type="nucleotide sequence ID" value="NZ_CH672414.1"/>
</dbReference>
<dbReference type="PANTHER" id="PTHR40590:SF1">
    <property type="entry name" value="CYTOPLASMIC PROTEIN"/>
    <property type="match status" value="1"/>
</dbReference>
<dbReference type="AlphaFoldDB" id="A3V307"/>
<dbReference type="PANTHER" id="PTHR40590">
    <property type="entry name" value="CYTOPLASMIC PROTEIN-RELATED"/>
    <property type="match status" value="1"/>
</dbReference>
<feature type="chain" id="PRO_5002660789" description="GumN family protein" evidence="1">
    <location>
        <begin position="21"/>
        <end position="330"/>
    </location>
</feature>
<evidence type="ECO:0000313" key="2">
    <source>
        <dbReference type="EMBL" id="EAQ07738.1"/>
    </source>
</evidence>
<dbReference type="CDD" id="cd14789">
    <property type="entry name" value="Tiki"/>
    <property type="match status" value="1"/>
</dbReference>
<sequence length="330" mass="36050">MLRHVFAAAALLLTAGHATAQCVGTSYFDMLTKDQRLQLDQATADLPYANGLIWDATRDGKAITLVGTMHIYDVRLDPIFDMIADDVLAADVVLLEATPDDQRALEAMLATEPDMFLITDGPTLPDLLDADTWATLSSAASDRGVPGFMVAQMQPWYLSLLLAIPPCAMMDLAKGMAGLDGMISDLASENDIPMQSLESFTTLFEVFQTGTMDDQIDMLRLGLVSPDIQQQMFVAMLDSYFSNDVGRLWEMSRLAVADTPGLDPATGAAIFAEMEDMLLIQRNRNWMPVIADAIAETDTIVAAFGAAHLIGDFGVLQLLENDGWDLVRRY</sequence>
<accession>A3V307</accession>
<dbReference type="InterPro" id="IPR002816">
    <property type="entry name" value="TraB/PrgY/GumN_fam"/>
</dbReference>
<dbReference type="eggNOG" id="COG3735">
    <property type="taxonomic scope" value="Bacteria"/>
</dbReference>
<dbReference type="Proteomes" id="UP000004507">
    <property type="component" value="Unassembled WGS sequence"/>
</dbReference>
<evidence type="ECO:0000313" key="3">
    <source>
        <dbReference type="Proteomes" id="UP000004507"/>
    </source>
</evidence>
<dbReference type="EMBL" id="AAMS01000002">
    <property type="protein sequence ID" value="EAQ07738.1"/>
    <property type="molecule type" value="Genomic_DNA"/>
</dbReference>
<gene>
    <name evidence="2" type="ORF">SKA53_12913</name>
</gene>
<comment type="caution">
    <text evidence="2">The sequence shown here is derived from an EMBL/GenBank/DDBJ whole genome shotgun (WGS) entry which is preliminary data.</text>
</comment>
<evidence type="ECO:0008006" key="4">
    <source>
        <dbReference type="Google" id="ProtNLM"/>
    </source>
</evidence>
<reference evidence="2 3" key="1">
    <citation type="submission" date="2006-01" db="EMBL/GenBank/DDBJ databases">
        <authorList>
            <person name="Hagstrom A."/>
            <person name="Ferriera S."/>
            <person name="Johnson J."/>
            <person name="Kravitz S."/>
            <person name="Halpern A."/>
            <person name="Remington K."/>
            <person name="Beeson K."/>
            <person name="Tran B."/>
            <person name="Rogers Y.-H."/>
            <person name="Friedman R."/>
            <person name="Venter J.C."/>
        </authorList>
    </citation>
    <scope>NUCLEOTIDE SEQUENCE [LARGE SCALE GENOMIC DNA]</scope>
    <source>
        <strain evidence="2 3">SKA53</strain>
    </source>
</reference>
<evidence type="ECO:0000256" key="1">
    <source>
        <dbReference type="SAM" id="SignalP"/>
    </source>
</evidence>
<dbReference type="STRING" id="314232.SKA53_12913"/>
<keyword evidence="3" id="KW-1185">Reference proteome</keyword>
<dbReference type="Pfam" id="PF01963">
    <property type="entry name" value="TraB_PrgY_gumN"/>
    <property type="match status" value="1"/>
</dbReference>
<keyword evidence="1" id="KW-0732">Signal</keyword>
<dbReference type="InterPro" id="IPR047111">
    <property type="entry name" value="YbaP-like"/>
</dbReference>
<feature type="signal peptide" evidence="1">
    <location>
        <begin position="1"/>
        <end position="20"/>
    </location>
</feature>
<name>A3V307_9RHOB</name>
<proteinExistence type="predicted"/>
<organism evidence="2 3">
    <name type="scientific">Yoonia vestfoldensis SKA53</name>
    <dbReference type="NCBI Taxonomy" id="314232"/>
    <lineage>
        <taxon>Bacteria</taxon>
        <taxon>Pseudomonadati</taxon>
        <taxon>Pseudomonadota</taxon>
        <taxon>Alphaproteobacteria</taxon>
        <taxon>Rhodobacterales</taxon>
        <taxon>Paracoccaceae</taxon>
        <taxon>Yoonia</taxon>
    </lineage>
</organism>